<organism evidence="4">
    <name type="scientific">Lichtheimia ramosa</name>
    <dbReference type="NCBI Taxonomy" id="688394"/>
    <lineage>
        <taxon>Eukaryota</taxon>
        <taxon>Fungi</taxon>
        <taxon>Fungi incertae sedis</taxon>
        <taxon>Mucoromycota</taxon>
        <taxon>Mucoromycotina</taxon>
        <taxon>Mucoromycetes</taxon>
        <taxon>Mucorales</taxon>
        <taxon>Lichtheimiaceae</taxon>
        <taxon>Lichtheimia</taxon>
    </lineage>
</organism>
<feature type="domain" description="C2H2-type" evidence="3">
    <location>
        <begin position="283"/>
        <end position="310"/>
    </location>
</feature>
<gene>
    <name evidence="4" type="ORF">LRAMOSA06202</name>
</gene>
<feature type="compositionally biased region" description="Low complexity" evidence="2">
    <location>
        <begin position="180"/>
        <end position="190"/>
    </location>
</feature>
<dbReference type="Pfam" id="PF00096">
    <property type="entry name" value="zf-C2H2"/>
    <property type="match status" value="1"/>
</dbReference>
<keyword evidence="1" id="KW-0862">Zinc</keyword>
<evidence type="ECO:0000259" key="3">
    <source>
        <dbReference type="PROSITE" id="PS50157"/>
    </source>
</evidence>
<dbReference type="OrthoDB" id="2273870at2759"/>
<dbReference type="InterPro" id="IPR013087">
    <property type="entry name" value="Znf_C2H2_type"/>
</dbReference>
<dbReference type="GO" id="GO:0008270">
    <property type="term" value="F:zinc ion binding"/>
    <property type="evidence" value="ECO:0007669"/>
    <property type="project" value="UniProtKB-KW"/>
</dbReference>
<dbReference type="AlphaFoldDB" id="A0A077X2J8"/>
<keyword evidence="1" id="KW-0479">Metal-binding</keyword>
<dbReference type="PROSITE" id="PS00028">
    <property type="entry name" value="ZINC_FINGER_C2H2_1"/>
    <property type="match status" value="2"/>
</dbReference>
<keyword evidence="1" id="KW-0863">Zinc-finger</keyword>
<evidence type="ECO:0000256" key="1">
    <source>
        <dbReference type="PROSITE-ProRule" id="PRU00042"/>
    </source>
</evidence>
<feature type="compositionally biased region" description="Low complexity" evidence="2">
    <location>
        <begin position="247"/>
        <end position="271"/>
    </location>
</feature>
<sequence length="363" mass="40232">MASRPAPTPSHFSSSVYLGDLSQLFQEIDAIENGATSSTNTNTNLITENSHNMTTTSSFPILPSETPTYNEYHPQLTNMIPSTPESSQQPHQQHPPFLYDNYTTTPENDLVDPHVGSMQIPISTLDFSPHLYLYDLENTASMASTQHVPPPPQPDPQPSLPTTSMTSPTTSQYDDTCIAPTTPQYTNDTTTYNTQGRSITFATAATSNGYLLQQTDALSAWRSQQASMTSLSRKTSRSSMGGGGGALSRSNSRSSNGRYQYRSRTSSSSGSAITLYSNNNETHQCIVPGCNKTFSRKRDIWRHFFFVHKGMPFMHMGAAIMSGWQFTCEKCGKDYSRKDSLKRHQQKKHPELFDSSSSSKNKK</sequence>
<dbReference type="SUPFAM" id="SSF57667">
    <property type="entry name" value="beta-beta-alpha zinc fingers"/>
    <property type="match status" value="1"/>
</dbReference>
<evidence type="ECO:0000313" key="4">
    <source>
        <dbReference type="EMBL" id="CDS14031.1"/>
    </source>
</evidence>
<dbReference type="EMBL" id="LK023385">
    <property type="protein sequence ID" value="CDS14031.1"/>
    <property type="molecule type" value="Genomic_DNA"/>
</dbReference>
<reference evidence="4" key="1">
    <citation type="journal article" date="2014" name="Genome Announc.">
        <title>De novo whole-genome sequence and genome annotation of Lichtheimia ramosa.</title>
        <authorList>
            <person name="Linde J."/>
            <person name="Schwartze V."/>
            <person name="Binder U."/>
            <person name="Lass-Florl C."/>
            <person name="Voigt K."/>
            <person name="Horn F."/>
        </authorList>
    </citation>
    <scope>NUCLEOTIDE SEQUENCE</scope>
    <source>
        <strain evidence="4">JMRC FSU:6197</strain>
    </source>
</reference>
<accession>A0A077X2J8</accession>
<feature type="compositionally biased region" description="Pro residues" evidence="2">
    <location>
        <begin position="148"/>
        <end position="159"/>
    </location>
</feature>
<feature type="compositionally biased region" description="Low complexity" evidence="2">
    <location>
        <begin position="160"/>
        <end position="171"/>
    </location>
</feature>
<protein>
    <recommendedName>
        <fullName evidence="3">C2H2-type domain-containing protein</fullName>
    </recommendedName>
</protein>
<evidence type="ECO:0000256" key="2">
    <source>
        <dbReference type="SAM" id="MobiDB-lite"/>
    </source>
</evidence>
<feature type="compositionally biased region" description="Polar residues" evidence="2">
    <location>
        <begin position="354"/>
        <end position="363"/>
    </location>
</feature>
<dbReference type="PROSITE" id="PS50157">
    <property type="entry name" value="ZINC_FINGER_C2H2_2"/>
    <property type="match status" value="2"/>
</dbReference>
<dbReference type="InterPro" id="IPR036236">
    <property type="entry name" value="Znf_C2H2_sf"/>
</dbReference>
<feature type="region of interest" description="Disordered" evidence="2">
    <location>
        <begin position="337"/>
        <end position="363"/>
    </location>
</feature>
<feature type="domain" description="C2H2-type" evidence="3">
    <location>
        <begin position="326"/>
        <end position="349"/>
    </location>
</feature>
<name>A0A077X2J8_9FUNG</name>
<feature type="region of interest" description="Disordered" evidence="2">
    <location>
        <begin position="143"/>
        <end position="190"/>
    </location>
</feature>
<dbReference type="SMART" id="SM00355">
    <property type="entry name" value="ZnF_C2H2"/>
    <property type="match status" value="2"/>
</dbReference>
<feature type="region of interest" description="Disordered" evidence="2">
    <location>
        <begin position="228"/>
        <end position="274"/>
    </location>
</feature>
<proteinExistence type="predicted"/>
<dbReference type="Gene3D" id="3.30.160.60">
    <property type="entry name" value="Classic Zinc Finger"/>
    <property type="match status" value="1"/>
</dbReference>